<accession>A0A348G0C4</accession>
<dbReference type="Pfam" id="PF14535">
    <property type="entry name" value="AMP-binding_C_2"/>
    <property type="match status" value="1"/>
</dbReference>
<keyword evidence="4" id="KW-1185">Reference proteome</keyword>
<evidence type="ECO:0000259" key="2">
    <source>
        <dbReference type="Pfam" id="PF14535"/>
    </source>
</evidence>
<feature type="domain" description="AMP-dependent ligase C-terminal" evidence="2">
    <location>
        <begin position="374"/>
        <end position="465"/>
    </location>
</feature>
<dbReference type="InterPro" id="IPR042099">
    <property type="entry name" value="ANL_N_sf"/>
</dbReference>
<sequence>MKIDELSSPGAGLAHPNPHNPLGITTRDPAEYQAALGVHRLEKLKRQIRYLWRNEDYFRPRFLAAGLSSPDDIRTLDDFRRLPAFMDKASHRQSQEESLERYNHPFGLHLTVPVEQAIHLAATSGTTGRPTFYVFSRRDLDTSHRVLGRLFAQAGIRPGDTTFHAFGLSLWLAGVTWVQALEHYGARPVALGAEAGVPKILRYIEFTRPTALFATPSMVNQLIERAPGEIGRPVGDLGIRRILCAGEPGAGLPAFRAKVREAFGAEVFDCMGGAWHNAALSCAGADYHGMHYLTDDTCFRYDLVDPVTKAPIELTDGAVGEALHTGLEYEAAPAFRYATGDILKIHVGHCPGCGVFGTRMEVVGRVDDMLAIKGVKVYPAAIQSVVLQFQPRISGEMRIRLDAPPPKVEPPLRLAVEAAADLASDDWPALARAIEQRIRELLTFRPEVTILPFGSLPRSGKKTKLIEIAGETPAAH</sequence>
<keyword evidence="3" id="KW-0436">Ligase</keyword>
<dbReference type="AlphaFoldDB" id="A0A348G0C4"/>
<reference evidence="3 4" key="1">
    <citation type="submission" date="2018-08" db="EMBL/GenBank/DDBJ databases">
        <title>Complete genome sequencing of Blastochloris tepida GI.</title>
        <authorList>
            <person name="Tsukatani Y."/>
            <person name="Mori H."/>
        </authorList>
    </citation>
    <scope>NUCLEOTIDE SEQUENCE [LARGE SCALE GENOMIC DNA]</scope>
    <source>
        <strain evidence="3 4">GI</strain>
    </source>
</reference>
<name>A0A348G0C4_9HYPH</name>
<dbReference type="Proteomes" id="UP000266934">
    <property type="component" value="Chromosome"/>
</dbReference>
<evidence type="ECO:0000256" key="1">
    <source>
        <dbReference type="SAM" id="MobiDB-lite"/>
    </source>
</evidence>
<dbReference type="RefSeq" id="WP_126399298.1">
    <property type="nucleotide sequence ID" value="NZ_AP018907.1"/>
</dbReference>
<dbReference type="InterPro" id="IPR045851">
    <property type="entry name" value="AMP-bd_C_sf"/>
</dbReference>
<dbReference type="GO" id="GO:0016874">
    <property type="term" value="F:ligase activity"/>
    <property type="evidence" value="ECO:0007669"/>
    <property type="project" value="UniProtKB-KW"/>
</dbReference>
<dbReference type="InterPro" id="IPR028154">
    <property type="entry name" value="AMP-dep_Lig_C"/>
</dbReference>
<protein>
    <submittedName>
        <fullName evidence="3">Phenylacetate--CoA ligase</fullName>
    </submittedName>
</protein>
<dbReference type="PANTHER" id="PTHR43845">
    <property type="entry name" value="BLR5969 PROTEIN"/>
    <property type="match status" value="1"/>
</dbReference>
<evidence type="ECO:0000313" key="3">
    <source>
        <dbReference type="EMBL" id="BBF93007.1"/>
    </source>
</evidence>
<dbReference type="SUPFAM" id="SSF56801">
    <property type="entry name" value="Acetyl-CoA synthetase-like"/>
    <property type="match status" value="1"/>
</dbReference>
<dbReference type="EMBL" id="AP018907">
    <property type="protein sequence ID" value="BBF93007.1"/>
    <property type="molecule type" value="Genomic_DNA"/>
</dbReference>
<dbReference type="PANTHER" id="PTHR43845:SF1">
    <property type="entry name" value="BLR5969 PROTEIN"/>
    <property type="match status" value="1"/>
</dbReference>
<organism evidence="3 4">
    <name type="scientific">Blastochloris tepida</name>
    <dbReference type="NCBI Taxonomy" id="2233851"/>
    <lineage>
        <taxon>Bacteria</taxon>
        <taxon>Pseudomonadati</taxon>
        <taxon>Pseudomonadota</taxon>
        <taxon>Alphaproteobacteria</taxon>
        <taxon>Hyphomicrobiales</taxon>
        <taxon>Blastochloridaceae</taxon>
        <taxon>Blastochloris</taxon>
    </lineage>
</organism>
<proteinExistence type="predicted"/>
<feature type="region of interest" description="Disordered" evidence="1">
    <location>
        <begin position="1"/>
        <end position="26"/>
    </location>
</feature>
<dbReference type="OrthoDB" id="580775at2"/>
<dbReference type="KEGG" id="blag:BLTE_16920"/>
<dbReference type="Gene3D" id="3.40.50.12780">
    <property type="entry name" value="N-terminal domain of ligase-like"/>
    <property type="match status" value="1"/>
</dbReference>
<dbReference type="Gene3D" id="3.30.300.30">
    <property type="match status" value="1"/>
</dbReference>
<evidence type="ECO:0000313" key="4">
    <source>
        <dbReference type="Proteomes" id="UP000266934"/>
    </source>
</evidence>
<gene>
    <name evidence="3" type="ORF">BLTE_16920</name>
</gene>